<organism evidence="3 4">
    <name type="scientific">Adhaeribacter soli</name>
    <dbReference type="NCBI Taxonomy" id="2607655"/>
    <lineage>
        <taxon>Bacteria</taxon>
        <taxon>Pseudomonadati</taxon>
        <taxon>Bacteroidota</taxon>
        <taxon>Cytophagia</taxon>
        <taxon>Cytophagales</taxon>
        <taxon>Hymenobacteraceae</taxon>
        <taxon>Adhaeribacter</taxon>
    </lineage>
</organism>
<dbReference type="EMBL" id="VTWT01000006">
    <property type="protein sequence ID" value="KAA9332756.1"/>
    <property type="molecule type" value="Genomic_DNA"/>
</dbReference>
<dbReference type="AlphaFoldDB" id="A0A5N1IUH0"/>
<dbReference type="PANTHER" id="PTHR47199">
    <property type="entry name" value="PHOTOSYSTEM II STABILITY/ASSEMBLY FACTOR HCF136, CHLOROPLASTIC"/>
    <property type="match status" value="1"/>
</dbReference>
<dbReference type="SUPFAM" id="SSF110296">
    <property type="entry name" value="Oligoxyloglucan reducing end-specific cellobiohydrolase"/>
    <property type="match status" value="2"/>
</dbReference>
<dbReference type="NCBIfam" id="TIGR04183">
    <property type="entry name" value="Por_Secre_tail"/>
    <property type="match status" value="1"/>
</dbReference>
<dbReference type="Proteomes" id="UP000326570">
    <property type="component" value="Unassembled WGS sequence"/>
</dbReference>
<name>A0A5N1IUH0_9BACT</name>
<protein>
    <submittedName>
        <fullName evidence="3">T9SS type A sorting domain-containing protein</fullName>
    </submittedName>
</protein>
<comment type="caution">
    <text evidence="3">The sequence shown here is derived from an EMBL/GenBank/DDBJ whole genome shotgun (WGS) entry which is preliminary data.</text>
</comment>
<dbReference type="PANTHER" id="PTHR47199:SF2">
    <property type="entry name" value="PHOTOSYSTEM II STABILITY_ASSEMBLY FACTOR HCF136, CHLOROPLASTIC"/>
    <property type="match status" value="1"/>
</dbReference>
<dbReference type="InterPro" id="IPR015943">
    <property type="entry name" value="WD40/YVTN_repeat-like_dom_sf"/>
</dbReference>
<feature type="signal peptide" evidence="1">
    <location>
        <begin position="1"/>
        <end position="20"/>
    </location>
</feature>
<dbReference type="RefSeq" id="WP_150904169.1">
    <property type="nucleotide sequence ID" value="NZ_VTWT01000006.1"/>
</dbReference>
<sequence length="424" mass="45393">MRKILLLSLLLFHAAVMAKAQWVSQPLGFSTPILVYEMEAVNQQVIWAAGADTIANPGQSFVKSTDGGMTWTVGAINNPQDFIINNLSAIDANTAWVAMIDDINGGGAIKKTINGGQTWNNQGVNIFTDPSSYPNVIHFFDANNGVVFGDPVGGYWEIYGTTNGGSTWTRLPAGSVPNILPNEFGMFSEATIGDTIWVGTSEGRVIRSINQGQTWTAANTPLLDIQAIAFSNSTNGLAFSSNGDLARTADGGQTWSAITYQGDIYDYDMAAVPGVPGTFITTGFNTTGQPGSSYTRDYGLNWQVIDTIPHMAVAFASGNSGWTSGINSRTAYRWGGNLAGITKAISKASLNVYPNPSTGAVYIQNARPGEKLTVRDMTGREVYSTKGIGLNSANPHQLGHLPKGLYILTLETDKEIRTQKLVLE</sequence>
<dbReference type="Gene3D" id="2.130.10.10">
    <property type="entry name" value="YVTN repeat-like/Quinoprotein amine dehydrogenase"/>
    <property type="match status" value="2"/>
</dbReference>
<evidence type="ECO:0000256" key="1">
    <source>
        <dbReference type="SAM" id="SignalP"/>
    </source>
</evidence>
<reference evidence="3 4" key="1">
    <citation type="submission" date="2019-09" db="EMBL/GenBank/DDBJ databases">
        <title>Genome sequence of Adhaeribacter sp. M2.</title>
        <authorList>
            <person name="Srinivasan S."/>
        </authorList>
    </citation>
    <scope>NUCLEOTIDE SEQUENCE [LARGE SCALE GENOMIC DNA]</scope>
    <source>
        <strain evidence="3 4">M2</strain>
    </source>
</reference>
<accession>A0A5N1IUH0</accession>
<dbReference type="CDD" id="cd15482">
    <property type="entry name" value="Sialidase_non-viral"/>
    <property type="match status" value="1"/>
</dbReference>
<evidence type="ECO:0000313" key="3">
    <source>
        <dbReference type="EMBL" id="KAA9332756.1"/>
    </source>
</evidence>
<gene>
    <name evidence="3" type="ORF">F0P94_12180</name>
</gene>
<keyword evidence="4" id="KW-1185">Reference proteome</keyword>
<evidence type="ECO:0000259" key="2">
    <source>
        <dbReference type="Pfam" id="PF18962"/>
    </source>
</evidence>
<proteinExistence type="predicted"/>
<feature type="chain" id="PRO_5024836780" evidence="1">
    <location>
        <begin position="21"/>
        <end position="424"/>
    </location>
</feature>
<dbReference type="Pfam" id="PF18962">
    <property type="entry name" value="Por_Secre_tail"/>
    <property type="match status" value="1"/>
</dbReference>
<keyword evidence="1" id="KW-0732">Signal</keyword>
<feature type="domain" description="Secretion system C-terminal sorting" evidence="2">
    <location>
        <begin position="352"/>
        <end position="422"/>
    </location>
</feature>
<evidence type="ECO:0000313" key="4">
    <source>
        <dbReference type="Proteomes" id="UP000326570"/>
    </source>
</evidence>
<dbReference type="InterPro" id="IPR026444">
    <property type="entry name" value="Secre_tail"/>
</dbReference>